<accession>A0A1I2V6Y6</accession>
<sequence length="225" mass="25714">MSTNSLPDSYRQLPVEVQQVLRSAEMLDGIGFLFPEDDKQEVRVLSFALSCGLLAEASITIIDSLFDDVCRLQDVRSDDPDLREIIAEDTAVLRWLPERFAHRYDSHFARQFLVATVDLVAAISNSWRNCPTVAHELALHVLLDQTEVLSESLQEVTQYLEAGWRGTLEDCLFEDLDFRLLYDPGMDGIEDNPEPEMGMAPLRFESWFQPFNPSRHPVPFARHDT</sequence>
<name>A0A1I2V6Y6_9CORY</name>
<evidence type="ECO:0000313" key="2">
    <source>
        <dbReference type="Proteomes" id="UP000199065"/>
    </source>
</evidence>
<dbReference type="EMBL" id="FOPJ01000019">
    <property type="protein sequence ID" value="SFG85148.1"/>
    <property type="molecule type" value="Genomic_DNA"/>
</dbReference>
<organism evidence="1 2">
    <name type="scientific">Corynebacterium spheniscorum</name>
    <dbReference type="NCBI Taxonomy" id="185761"/>
    <lineage>
        <taxon>Bacteria</taxon>
        <taxon>Bacillati</taxon>
        <taxon>Actinomycetota</taxon>
        <taxon>Actinomycetes</taxon>
        <taxon>Mycobacteriales</taxon>
        <taxon>Corynebacteriaceae</taxon>
        <taxon>Corynebacterium</taxon>
    </lineage>
</organism>
<dbReference type="RefSeq" id="WP_092287207.1">
    <property type="nucleotide sequence ID" value="NZ_FOPJ01000019.1"/>
</dbReference>
<proteinExistence type="predicted"/>
<evidence type="ECO:0000313" key="1">
    <source>
        <dbReference type="EMBL" id="SFG85148.1"/>
    </source>
</evidence>
<dbReference type="AlphaFoldDB" id="A0A1I2V6Y6"/>
<protein>
    <submittedName>
        <fullName evidence="1">Uncharacterized protein</fullName>
    </submittedName>
</protein>
<dbReference type="OrthoDB" id="4929423at2"/>
<keyword evidence="2" id="KW-1185">Reference proteome</keyword>
<gene>
    <name evidence="1" type="ORF">SAMN05660282_02148</name>
</gene>
<reference evidence="1 2" key="1">
    <citation type="submission" date="2016-10" db="EMBL/GenBank/DDBJ databases">
        <authorList>
            <person name="de Groot N.N."/>
        </authorList>
    </citation>
    <scope>NUCLEOTIDE SEQUENCE [LARGE SCALE GENOMIC DNA]</scope>
    <source>
        <strain>J11</strain>
        <strain evidence="2">PG 39</strain>
    </source>
</reference>
<dbReference type="Proteomes" id="UP000199065">
    <property type="component" value="Unassembled WGS sequence"/>
</dbReference>